<evidence type="ECO:0000313" key="6">
    <source>
        <dbReference type="EMBL" id="OWV08631.1"/>
    </source>
</evidence>
<evidence type="ECO:0000256" key="2">
    <source>
        <dbReference type="ARBA" id="ARBA00023125"/>
    </source>
</evidence>
<dbReference type="InterPro" id="IPR050109">
    <property type="entry name" value="HTH-type_TetR-like_transc_reg"/>
</dbReference>
<dbReference type="Gene3D" id="1.10.357.10">
    <property type="entry name" value="Tetracycline Repressor, domain 2"/>
    <property type="match status" value="1"/>
</dbReference>
<organism evidence="6 7">
    <name type="scientific">Micromonospora wenchangensis</name>
    <dbReference type="NCBI Taxonomy" id="1185415"/>
    <lineage>
        <taxon>Bacteria</taxon>
        <taxon>Bacillati</taxon>
        <taxon>Actinomycetota</taxon>
        <taxon>Actinomycetes</taxon>
        <taxon>Micromonosporales</taxon>
        <taxon>Micromonosporaceae</taxon>
        <taxon>Micromonospora</taxon>
    </lineage>
</organism>
<keyword evidence="2 4" id="KW-0238">DNA-binding</keyword>
<dbReference type="EMBL" id="MZMV01000016">
    <property type="protein sequence ID" value="OWV08631.1"/>
    <property type="molecule type" value="Genomic_DNA"/>
</dbReference>
<evidence type="ECO:0000256" key="1">
    <source>
        <dbReference type="ARBA" id="ARBA00023015"/>
    </source>
</evidence>
<dbReference type="Pfam" id="PF00440">
    <property type="entry name" value="TetR_N"/>
    <property type="match status" value="1"/>
</dbReference>
<accession>A0A246RNE4</accession>
<evidence type="ECO:0000259" key="5">
    <source>
        <dbReference type="PROSITE" id="PS50977"/>
    </source>
</evidence>
<comment type="caution">
    <text evidence="6">The sequence shown here is derived from an EMBL/GenBank/DDBJ whole genome shotgun (WGS) entry which is preliminary data.</text>
</comment>
<dbReference type="PROSITE" id="PS50977">
    <property type="entry name" value="HTH_TETR_2"/>
    <property type="match status" value="1"/>
</dbReference>
<dbReference type="InterPro" id="IPR001647">
    <property type="entry name" value="HTH_TetR"/>
</dbReference>
<dbReference type="RefSeq" id="WP_088643982.1">
    <property type="nucleotide sequence ID" value="NZ_CBDRBW010000015.1"/>
</dbReference>
<dbReference type="SUPFAM" id="SSF46689">
    <property type="entry name" value="Homeodomain-like"/>
    <property type="match status" value="1"/>
</dbReference>
<keyword evidence="3" id="KW-0804">Transcription</keyword>
<dbReference type="AlphaFoldDB" id="A0A246RNE4"/>
<sequence>MPASSIRARVRAEMIDEIKAVARRHLASDGADLSLRAVARDMGMVSSAIYRYFPSRDDLLTALIIEAYQALGDAVEAADAAVDRADLRGRWHAVCRAARTWALAHPAEYALLYGSPVPGYAAPVDTVLPAQRPPLTLLGILRDGVAAGRITPPDDDLPEPVRADLAEIAAGLFPGLPEALLARGMAGWTQLFGLISFDLFGRLDPVVPHRDAYFDHQTALMADLVGLP</sequence>
<dbReference type="SUPFAM" id="SSF48498">
    <property type="entry name" value="Tetracyclin repressor-like, C-terminal domain"/>
    <property type="match status" value="1"/>
</dbReference>
<evidence type="ECO:0000313" key="7">
    <source>
        <dbReference type="Proteomes" id="UP000197174"/>
    </source>
</evidence>
<dbReference type="OrthoDB" id="3210322at2"/>
<dbReference type="GO" id="GO:0003700">
    <property type="term" value="F:DNA-binding transcription factor activity"/>
    <property type="evidence" value="ECO:0007669"/>
    <property type="project" value="TreeGrafter"/>
</dbReference>
<evidence type="ECO:0000256" key="4">
    <source>
        <dbReference type="PROSITE-ProRule" id="PRU00335"/>
    </source>
</evidence>
<name>A0A246RNE4_9ACTN</name>
<evidence type="ECO:0000256" key="3">
    <source>
        <dbReference type="ARBA" id="ARBA00023163"/>
    </source>
</evidence>
<dbReference type="InterPro" id="IPR025996">
    <property type="entry name" value="MT1864/Rv1816-like_C"/>
</dbReference>
<dbReference type="InterPro" id="IPR036271">
    <property type="entry name" value="Tet_transcr_reg_TetR-rel_C_sf"/>
</dbReference>
<reference evidence="6 7" key="1">
    <citation type="submission" date="2017-03" db="EMBL/GenBank/DDBJ databases">
        <title>Whole genome sequence of Micromonospora wenchangensis, isolated from mangrove soil.</title>
        <authorList>
            <person name="Yang H."/>
        </authorList>
    </citation>
    <scope>NUCLEOTIDE SEQUENCE [LARGE SCALE GENOMIC DNA]</scope>
    <source>
        <strain evidence="6 7">CCTCC AA 2012002</strain>
    </source>
</reference>
<dbReference type="PANTHER" id="PTHR30055:SF243">
    <property type="entry name" value="HTH-TYPE TRANSCRIPTIONAL REGULATOR RV1816"/>
    <property type="match status" value="1"/>
</dbReference>
<keyword evidence="1" id="KW-0805">Transcription regulation</keyword>
<protein>
    <submittedName>
        <fullName evidence="6">TetR family transcriptional regulator</fullName>
    </submittedName>
</protein>
<keyword evidence="7" id="KW-1185">Reference proteome</keyword>
<dbReference type="GO" id="GO:0000976">
    <property type="term" value="F:transcription cis-regulatory region binding"/>
    <property type="evidence" value="ECO:0007669"/>
    <property type="project" value="TreeGrafter"/>
</dbReference>
<feature type="DNA-binding region" description="H-T-H motif" evidence="4">
    <location>
        <begin position="34"/>
        <end position="53"/>
    </location>
</feature>
<dbReference type="Proteomes" id="UP000197174">
    <property type="component" value="Unassembled WGS sequence"/>
</dbReference>
<dbReference type="PANTHER" id="PTHR30055">
    <property type="entry name" value="HTH-TYPE TRANSCRIPTIONAL REGULATOR RUTR"/>
    <property type="match status" value="1"/>
</dbReference>
<dbReference type="InterPro" id="IPR009057">
    <property type="entry name" value="Homeodomain-like_sf"/>
</dbReference>
<feature type="domain" description="HTH tetR-type" evidence="5">
    <location>
        <begin position="12"/>
        <end position="71"/>
    </location>
</feature>
<gene>
    <name evidence="6" type="ORF">B5D80_12385</name>
</gene>
<dbReference type="Pfam" id="PF13305">
    <property type="entry name" value="TetR_C_33"/>
    <property type="match status" value="1"/>
</dbReference>
<proteinExistence type="predicted"/>